<dbReference type="PANTHER" id="PTHR32305:SF15">
    <property type="entry name" value="PROTEIN RHSA-RELATED"/>
    <property type="match status" value="1"/>
</dbReference>
<sequence>MKKLIIPFFLILCTFFQAQSPTASENYIYTKTFLSADGANKAETVQYFDGLGRPKQMVSVKATPTGKDLVVPYLYDDLGRQSREYLPVPVPTANAGIQQVTDGTVNSYYGNLFPGTANAFTEKRTEASPLATLQEVAHPGSPWAMSGGKTQKFTQTVNKSSDQVKRYTVNSTWTESTAVSGLPTASFFAENQLLKSVVTDEDGKVKVEFKTSDGNTVLVRQESGTERLDTYYVYNIYGHLVYVISPKAEEQISAGGNVVTQNILDKLCYQYRNDNRGRQVEKKLPGKGWEYFVYDQQNRLVASQDGNMRTSGTWLFSRYDKFGRVVYTGQFADGTTRLQAQNNANAKLLNNESRSTVPFTANTKEILYTNTAYPSGTFTALSLNYYDTYPGTNRWNLVPVPESILGQPVMSGDVRSTKSLPTASSVKNLEDDNWTSTHIWYDGKARPIGSFTQNHLGGFTVTEKQLHFSGAVLAANTFHQRLSSDPQVALRERFEYDSQFRLLKQYHQVNSNPEILMAEYAYNELGQVTNKKVGNNLQQVDYTYNIRGWLTKINNPHQLNTDLFGYEMDFSGSSDPLVSTGNFNGNITEVSWKSAGDNVSKRYIYQYDGYNRLLKGNYQEPETTVPQNNYFNEQLSYDRNGNITTLQRNAKSMAGSYAEQIDNLVYNYEGNRLTSVNELSGNYQGYPDVSGNPIAYDANGSMKDQKDKGILNIDYNILDLPRNITYNQQYYIRLYVGGPLEERNVQTDYHYRADGVKLKKIYTYGRKSTETVTETEYIDGFQYETNTTIQALKFVPTSEGYFSFTDNNYIYQYKDHLGNVRVSYSNQNGSAVILEEESYYPYGLRHVNTLSISAYHYKYNGKELQTDSGMYDYGARFYMPELGRWGVVDPLAEVNRRFSPYVYGNNNPVMFVDPDGRLSQGFMDAINSSPHGTTWYNTGQGFTNNWGSSMDYDGNSINWSQSYTQSLLAGVGGDYNPGGAGSGGGYDIKDNVLWWWTNPTTTYPAGTANMLKLKSDDGSIGQPGEWESLIPVWGSGRAAVDHFQNGNYWRGAGYTALAISDVFMVKSIATGLGRGAWKLGSHSWSATRKWMMKKGYAGAGEPLHHWAITQATAKKYGYQSIANQPWNLTKFPNQVSHMRWAHGKAYPSVGLGSIPGWQLFYPVSSTPTWFKAGAFSTIGHGVQFGSY</sequence>
<gene>
    <name evidence="4" type="ORF">H1R16_10420</name>
    <name evidence="3" type="ORF">H2507_05045</name>
</gene>
<dbReference type="RefSeq" id="WP_181886608.1">
    <property type="nucleotide sequence ID" value="NZ_CP059472.1"/>
</dbReference>
<dbReference type="KEGG" id="cbau:H1R16_10420"/>
<dbReference type="Proteomes" id="UP000539710">
    <property type="component" value="Unassembled WGS sequence"/>
</dbReference>
<dbReference type="Pfam" id="PF20041">
    <property type="entry name" value="DUF6443"/>
    <property type="match status" value="1"/>
</dbReference>
<dbReference type="InterPro" id="IPR050708">
    <property type="entry name" value="T6SS_VgrG/RHS"/>
</dbReference>
<feature type="chain" id="PRO_5044656362" evidence="1">
    <location>
        <begin position="19"/>
        <end position="1187"/>
    </location>
</feature>
<reference evidence="4 5" key="1">
    <citation type="submission" date="2020-07" db="EMBL/GenBank/DDBJ databases">
        <title>Chryseobacterium sp.cx-624.</title>
        <authorList>
            <person name="Yang C."/>
        </authorList>
    </citation>
    <scope>NUCLEOTIDE SEQUENCE [LARGE SCALE GENOMIC DNA]</scope>
    <source>
        <strain evidence="5">cx-624</strain>
        <strain evidence="4">Cx-624</strain>
    </source>
</reference>
<dbReference type="Gene3D" id="2.180.10.10">
    <property type="entry name" value="RHS repeat-associated core"/>
    <property type="match status" value="1"/>
</dbReference>
<dbReference type="NCBIfam" id="TIGR03696">
    <property type="entry name" value="Rhs_assc_core"/>
    <property type="match status" value="1"/>
</dbReference>
<keyword evidence="6" id="KW-1185">Reference proteome</keyword>
<dbReference type="PANTHER" id="PTHR32305">
    <property type="match status" value="1"/>
</dbReference>
<evidence type="ECO:0000313" key="3">
    <source>
        <dbReference type="EMBL" id="MBA5246530.1"/>
    </source>
</evidence>
<feature type="domain" description="DUF6443" evidence="2">
    <location>
        <begin position="31"/>
        <end position="155"/>
    </location>
</feature>
<evidence type="ECO:0000256" key="1">
    <source>
        <dbReference type="SAM" id="SignalP"/>
    </source>
</evidence>
<dbReference type="InterPro" id="IPR045619">
    <property type="entry name" value="DUF6443"/>
</dbReference>
<protein>
    <submittedName>
        <fullName evidence="4">RHS repeat-associated core domain-containing protein</fullName>
    </submittedName>
</protein>
<evidence type="ECO:0000313" key="5">
    <source>
        <dbReference type="Proteomes" id="UP000515349"/>
    </source>
</evidence>
<accession>A0A7D7QXP2</accession>
<reference evidence="6" key="2">
    <citation type="submission" date="2020-07" db="EMBL/GenBank/DDBJ databases">
        <title>Flavobacterium sp. xlx-214.</title>
        <authorList>
            <person name="Yang C."/>
        </authorList>
    </citation>
    <scope>NUCLEOTIDE SEQUENCE [LARGE SCALE GENOMIC DNA]</scope>
    <source>
        <strain evidence="6">CX-624</strain>
    </source>
</reference>
<evidence type="ECO:0000259" key="2">
    <source>
        <dbReference type="Pfam" id="PF20041"/>
    </source>
</evidence>
<dbReference type="EMBL" id="CP059472">
    <property type="protein sequence ID" value="QMS98106.1"/>
    <property type="molecule type" value="Genomic_DNA"/>
</dbReference>
<dbReference type="AlphaFoldDB" id="A0A7D7QXP2"/>
<name>A0A7D7QXP2_9FLAO</name>
<dbReference type="InterPro" id="IPR022385">
    <property type="entry name" value="Rhs_assc_core"/>
</dbReference>
<keyword evidence="1" id="KW-0732">Signal</keyword>
<dbReference type="EMBL" id="JACEUX010000001">
    <property type="protein sequence ID" value="MBA5246530.1"/>
    <property type="molecule type" value="Genomic_DNA"/>
</dbReference>
<organism evidence="4 5">
    <name type="scientific">Marnyiella aurantia</name>
    <dbReference type="NCBI Taxonomy" id="2758037"/>
    <lineage>
        <taxon>Bacteria</taxon>
        <taxon>Pseudomonadati</taxon>
        <taxon>Bacteroidota</taxon>
        <taxon>Flavobacteriia</taxon>
        <taxon>Flavobacteriales</taxon>
        <taxon>Weeksellaceae</taxon>
        <taxon>Marnyiella</taxon>
    </lineage>
</organism>
<dbReference type="Proteomes" id="UP000515349">
    <property type="component" value="Chromosome"/>
</dbReference>
<reference evidence="3" key="3">
    <citation type="submission" date="2020-07" db="EMBL/GenBank/DDBJ databases">
        <authorList>
            <person name="Yang C."/>
        </authorList>
    </citation>
    <scope>NUCLEOTIDE SEQUENCE</scope>
    <source>
        <strain evidence="3">Cx-624</strain>
    </source>
</reference>
<proteinExistence type="predicted"/>
<evidence type="ECO:0000313" key="6">
    <source>
        <dbReference type="Proteomes" id="UP000539710"/>
    </source>
</evidence>
<evidence type="ECO:0000313" key="4">
    <source>
        <dbReference type="EMBL" id="QMS98106.1"/>
    </source>
</evidence>
<feature type="signal peptide" evidence="1">
    <location>
        <begin position="1"/>
        <end position="18"/>
    </location>
</feature>